<accession>A0A5J4UAF5</accession>
<dbReference type="GO" id="GO:0003723">
    <property type="term" value="F:RNA binding"/>
    <property type="evidence" value="ECO:0007669"/>
    <property type="project" value="UniProtKB-UniRule"/>
</dbReference>
<sequence>MQKLATTEGNKNISNSKTELLSSSANQVQLFVYNLSQDSSEQSLKDMFSYVGIVLSVYIPTTNGHGRGYAFVAVKCYMSAQNAQIIIGREYLNG</sequence>
<dbReference type="OrthoDB" id="639027at2759"/>
<dbReference type="Pfam" id="PF00076">
    <property type="entry name" value="RRM_1"/>
    <property type="match status" value="1"/>
</dbReference>
<evidence type="ECO:0000256" key="2">
    <source>
        <dbReference type="SAM" id="MobiDB-lite"/>
    </source>
</evidence>
<dbReference type="Proteomes" id="UP000324800">
    <property type="component" value="Unassembled WGS sequence"/>
</dbReference>
<dbReference type="SUPFAM" id="SSF54928">
    <property type="entry name" value="RNA-binding domain, RBD"/>
    <property type="match status" value="1"/>
</dbReference>
<evidence type="ECO:0000256" key="1">
    <source>
        <dbReference type="PROSITE-ProRule" id="PRU00176"/>
    </source>
</evidence>
<proteinExistence type="predicted"/>
<reference evidence="4 5" key="1">
    <citation type="submission" date="2019-03" db="EMBL/GenBank/DDBJ databases">
        <title>Single cell metagenomics reveals metabolic interactions within the superorganism composed of flagellate Streblomastix strix and complex community of Bacteroidetes bacteria on its surface.</title>
        <authorList>
            <person name="Treitli S.C."/>
            <person name="Kolisko M."/>
            <person name="Husnik F."/>
            <person name="Keeling P."/>
            <person name="Hampl V."/>
        </authorList>
    </citation>
    <scope>NUCLEOTIDE SEQUENCE [LARGE SCALE GENOMIC DNA]</scope>
    <source>
        <strain evidence="4">ST1C</strain>
    </source>
</reference>
<comment type="caution">
    <text evidence="4">The sequence shown here is derived from an EMBL/GenBank/DDBJ whole genome shotgun (WGS) entry which is preliminary data.</text>
</comment>
<feature type="region of interest" description="Disordered" evidence="2">
    <location>
        <begin position="1"/>
        <end position="20"/>
    </location>
</feature>
<evidence type="ECO:0000313" key="5">
    <source>
        <dbReference type="Proteomes" id="UP000324800"/>
    </source>
</evidence>
<dbReference type="EMBL" id="SNRW01018575">
    <property type="protein sequence ID" value="KAA6367204.1"/>
    <property type="molecule type" value="Genomic_DNA"/>
</dbReference>
<dbReference type="InterPro" id="IPR012677">
    <property type="entry name" value="Nucleotide-bd_a/b_plait_sf"/>
</dbReference>
<evidence type="ECO:0000313" key="4">
    <source>
        <dbReference type="EMBL" id="KAA6367204.1"/>
    </source>
</evidence>
<dbReference type="InterPro" id="IPR000504">
    <property type="entry name" value="RRM_dom"/>
</dbReference>
<dbReference type="AlphaFoldDB" id="A0A5J4UAF5"/>
<protein>
    <recommendedName>
        <fullName evidence="3">RRM domain-containing protein</fullName>
    </recommendedName>
</protein>
<name>A0A5J4UAF5_9EUKA</name>
<dbReference type="CDD" id="cd00590">
    <property type="entry name" value="RRM_SF"/>
    <property type="match status" value="1"/>
</dbReference>
<dbReference type="SMART" id="SM00360">
    <property type="entry name" value="RRM"/>
    <property type="match status" value="1"/>
</dbReference>
<organism evidence="4 5">
    <name type="scientific">Streblomastix strix</name>
    <dbReference type="NCBI Taxonomy" id="222440"/>
    <lineage>
        <taxon>Eukaryota</taxon>
        <taxon>Metamonada</taxon>
        <taxon>Preaxostyla</taxon>
        <taxon>Oxymonadida</taxon>
        <taxon>Streblomastigidae</taxon>
        <taxon>Streblomastix</taxon>
    </lineage>
</organism>
<dbReference type="InterPro" id="IPR035979">
    <property type="entry name" value="RBD_domain_sf"/>
</dbReference>
<feature type="domain" description="RRM" evidence="3">
    <location>
        <begin position="28"/>
        <end position="94"/>
    </location>
</feature>
<evidence type="ECO:0000259" key="3">
    <source>
        <dbReference type="PROSITE" id="PS50102"/>
    </source>
</evidence>
<dbReference type="Gene3D" id="3.30.70.330">
    <property type="match status" value="1"/>
</dbReference>
<gene>
    <name evidence="4" type="ORF">EZS28_037270</name>
</gene>
<keyword evidence="1" id="KW-0694">RNA-binding</keyword>
<dbReference type="PROSITE" id="PS50102">
    <property type="entry name" value="RRM"/>
    <property type="match status" value="1"/>
</dbReference>